<dbReference type="OrthoDB" id="441210at2759"/>
<evidence type="ECO:0000313" key="1">
    <source>
        <dbReference type="EMBL" id="KAF2996597.1"/>
    </source>
</evidence>
<comment type="caution">
    <text evidence="1">The sequence shown here is derived from an EMBL/GenBank/DDBJ whole genome shotgun (WGS) entry which is preliminary data.</text>
</comment>
<evidence type="ECO:0000313" key="2">
    <source>
        <dbReference type="Proteomes" id="UP000801428"/>
    </source>
</evidence>
<reference evidence="1" key="1">
    <citation type="submission" date="2019-04" db="EMBL/GenBank/DDBJ databases">
        <title>Sequencing of skin fungus with MAO and IRED activity.</title>
        <authorList>
            <person name="Marsaioli A.J."/>
            <person name="Bonatto J.M.C."/>
            <person name="Reis Junior O."/>
        </authorList>
    </citation>
    <scope>NUCLEOTIDE SEQUENCE</scope>
    <source>
        <strain evidence="1">30M1</strain>
    </source>
</reference>
<name>A0A9P4T7J0_CURKU</name>
<dbReference type="AlphaFoldDB" id="A0A9P4T7J0"/>
<dbReference type="GO" id="GO:0007131">
    <property type="term" value="P:reciprocal meiotic recombination"/>
    <property type="evidence" value="ECO:0007669"/>
    <property type="project" value="InterPro"/>
</dbReference>
<protein>
    <submittedName>
        <fullName evidence="1">Uncharacterized protein</fullName>
    </submittedName>
</protein>
<dbReference type="PANTHER" id="PTHR14305:SF0">
    <property type="entry name" value="E3 UBIQUITIN-PROTEIN LIGASE CCNB1IP1"/>
    <property type="match status" value="1"/>
</dbReference>
<proteinExistence type="predicted"/>
<organism evidence="1 2">
    <name type="scientific">Curvularia kusanoi</name>
    <name type="common">Cochliobolus kusanoi</name>
    <dbReference type="NCBI Taxonomy" id="90978"/>
    <lineage>
        <taxon>Eukaryota</taxon>
        <taxon>Fungi</taxon>
        <taxon>Dikarya</taxon>
        <taxon>Ascomycota</taxon>
        <taxon>Pezizomycotina</taxon>
        <taxon>Dothideomycetes</taxon>
        <taxon>Pleosporomycetidae</taxon>
        <taxon>Pleosporales</taxon>
        <taxon>Pleosporineae</taxon>
        <taxon>Pleosporaceae</taxon>
        <taxon>Curvularia</taxon>
    </lineage>
</organism>
<gene>
    <name evidence="1" type="ORF">E8E13_000360</name>
</gene>
<accession>A0A9P4T7J0</accession>
<dbReference type="EMBL" id="SWKU01000026">
    <property type="protein sequence ID" value="KAF2996597.1"/>
    <property type="molecule type" value="Genomic_DNA"/>
</dbReference>
<dbReference type="GO" id="GO:0000795">
    <property type="term" value="C:synaptonemal complex"/>
    <property type="evidence" value="ECO:0007669"/>
    <property type="project" value="InterPro"/>
</dbReference>
<dbReference type="GO" id="GO:0061630">
    <property type="term" value="F:ubiquitin protein ligase activity"/>
    <property type="evidence" value="ECO:0007669"/>
    <property type="project" value="InterPro"/>
</dbReference>
<dbReference type="Proteomes" id="UP000801428">
    <property type="component" value="Unassembled WGS sequence"/>
</dbReference>
<sequence>MECASRALQFHSYQTAQEVIYQEHLGKGLTDKYNALNQQMDQLIHDANSQMKVLHDKVQVLQADQVDLIAKNHELSNQLKEKAKAVAHHKKLYDTLKQQVMASQIAVGAGDEAEFTLQNIKGHLIKESLFSALWAFTHAPRTVAEAQSAVGINELASALVWVQGQPMPRTCRAGDLESAIIQANQRLLAHHNKAGFLCLAVRVTTFATIQVMARHIKPRLWYNNE</sequence>
<keyword evidence="2" id="KW-1185">Reference proteome</keyword>
<dbReference type="PANTHER" id="PTHR14305">
    <property type="entry name" value="E3 UBIQUITIN-PROTEIN LIGASE CCNB1IP1"/>
    <property type="match status" value="1"/>
</dbReference>
<dbReference type="InterPro" id="IPR042448">
    <property type="entry name" value="CCNB1IP1"/>
</dbReference>